<dbReference type="EMBL" id="GL348715">
    <property type="protein sequence ID" value="EFH62110.1"/>
    <property type="molecule type" value="Genomic_DNA"/>
</dbReference>
<feature type="compositionally biased region" description="Low complexity" evidence="1">
    <location>
        <begin position="421"/>
        <end position="433"/>
    </location>
</feature>
<feature type="region of interest" description="Disordered" evidence="1">
    <location>
        <begin position="160"/>
        <end position="184"/>
    </location>
</feature>
<organism evidence="3">
    <name type="scientific">Arabidopsis lyrata subsp. lyrata</name>
    <name type="common">Lyre-leaved rock-cress</name>
    <dbReference type="NCBI Taxonomy" id="81972"/>
    <lineage>
        <taxon>Eukaryota</taxon>
        <taxon>Viridiplantae</taxon>
        <taxon>Streptophyta</taxon>
        <taxon>Embryophyta</taxon>
        <taxon>Tracheophyta</taxon>
        <taxon>Spermatophyta</taxon>
        <taxon>Magnoliopsida</taxon>
        <taxon>eudicotyledons</taxon>
        <taxon>Gunneridae</taxon>
        <taxon>Pentapetalae</taxon>
        <taxon>rosids</taxon>
        <taxon>malvids</taxon>
        <taxon>Brassicales</taxon>
        <taxon>Brassicaceae</taxon>
        <taxon>Camelineae</taxon>
        <taxon>Arabidopsis</taxon>
    </lineage>
</organism>
<keyword evidence="3" id="KW-1185">Reference proteome</keyword>
<proteinExistence type="predicted"/>
<evidence type="ECO:0000313" key="2">
    <source>
        <dbReference type="EMBL" id="EFH62110.1"/>
    </source>
</evidence>
<feature type="region of interest" description="Disordered" evidence="1">
    <location>
        <begin position="397"/>
        <end position="444"/>
    </location>
</feature>
<protein>
    <submittedName>
        <fullName evidence="2">Uncharacterized protein</fullName>
    </submittedName>
</protein>
<evidence type="ECO:0000313" key="3">
    <source>
        <dbReference type="Proteomes" id="UP000008694"/>
    </source>
</evidence>
<feature type="compositionally biased region" description="Polar residues" evidence="1">
    <location>
        <begin position="165"/>
        <end position="178"/>
    </location>
</feature>
<accession>D7LB51</accession>
<dbReference type="HOGENOM" id="CLU_029299_0_0_1"/>
<dbReference type="Proteomes" id="UP000008694">
    <property type="component" value="Unassembled WGS sequence"/>
</dbReference>
<evidence type="ECO:0000256" key="1">
    <source>
        <dbReference type="SAM" id="MobiDB-lite"/>
    </source>
</evidence>
<feature type="compositionally biased region" description="Acidic residues" evidence="1">
    <location>
        <begin position="407"/>
        <end position="418"/>
    </location>
</feature>
<reference evidence="3" key="1">
    <citation type="journal article" date="2011" name="Nat. Genet.">
        <title>The Arabidopsis lyrata genome sequence and the basis of rapid genome size change.</title>
        <authorList>
            <person name="Hu T.T."/>
            <person name="Pattyn P."/>
            <person name="Bakker E.G."/>
            <person name="Cao J."/>
            <person name="Cheng J.-F."/>
            <person name="Clark R.M."/>
            <person name="Fahlgren N."/>
            <person name="Fawcett J.A."/>
            <person name="Grimwood J."/>
            <person name="Gundlach H."/>
            <person name="Haberer G."/>
            <person name="Hollister J.D."/>
            <person name="Ossowski S."/>
            <person name="Ottilar R.P."/>
            <person name="Salamov A.A."/>
            <person name="Schneeberger K."/>
            <person name="Spannagl M."/>
            <person name="Wang X."/>
            <person name="Yang L."/>
            <person name="Nasrallah M.E."/>
            <person name="Bergelson J."/>
            <person name="Carrington J.C."/>
            <person name="Gaut B.S."/>
            <person name="Schmutz J."/>
            <person name="Mayer K.F.X."/>
            <person name="Van de Peer Y."/>
            <person name="Grigoriev I.V."/>
            <person name="Nordborg M."/>
            <person name="Weigel D."/>
            <person name="Guo Y.-L."/>
        </authorList>
    </citation>
    <scope>NUCLEOTIDE SEQUENCE [LARGE SCALE GENOMIC DNA]</scope>
    <source>
        <strain evidence="3">cv. MN47</strain>
    </source>
</reference>
<feature type="compositionally biased region" description="Basic and acidic residues" evidence="1">
    <location>
        <begin position="434"/>
        <end position="444"/>
    </location>
</feature>
<dbReference type="AlphaFoldDB" id="D7LB51"/>
<gene>
    <name evidence="2" type="ORF">ARALYDRAFT_899529</name>
</gene>
<name>D7LB51_ARALL</name>
<dbReference type="Gramene" id="scaffold_303499.1">
    <property type="protein sequence ID" value="scaffold_303499.1"/>
    <property type="gene ID" value="scaffold_303499.1"/>
</dbReference>
<sequence length="490" mass="54546">MAESKRKRSRAASKIQDPIQLFTNQMQQQTIAIYGFPLGLQLLAYRNISGLLDKIPGSSDDITFLEWHSIGIPKNNLSLNEVHLLERDPDLDAVRHEFAESVKKLRAQNVNLLKKIKALRSLKMPKFQYHKFSRSRQSTCPPSRKVHKAAKHPILSESPVKAAVDSQNIRTPPSSPLTSMHEEDNAVSGEPAMLVDDMTWRRITSQQAGNSGNTNMDSVTSPQNYLPLPSPQLAAVYDTAKKPSSIDGSEEINIGDLAFAHNVDTLVQSICKSISPTIAAADVDSLPSQEEFLAVDDSKITPQDDLPDGIKSDGIETNFVLVKHSEVILIYDVHMANCYFNYSLFIRSVSMWIPGFNNLLTTCHQIETTSIYPPKIDPPVLQDSLNFSIQGPVSPVTKMAADTQQEKDDDIENDDDEDSAVKSGDVVDVSDSSPARERKPTTLSNKEAKLVELVLNLPRNSPTKQYDLLPRLDKTFFKVFMDILRKAPHT</sequence>